<dbReference type="GeneID" id="28735331"/>
<dbReference type="Proteomes" id="UP000038010">
    <property type="component" value="Unassembled WGS sequence"/>
</dbReference>
<evidence type="ECO:0000313" key="1">
    <source>
        <dbReference type="EMBL" id="KPI39616.1"/>
    </source>
</evidence>
<dbReference type="RefSeq" id="XP_017999579.1">
    <property type="nucleotide sequence ID" value="XM_018143451.1"/>
</dbReference>
<dbReference type="EMBL" id="LFJN01000014">
    <property type="protein sequence ID" value="KPI39616.1"/>
    <property type="molecule type" value="Genomic_DNA"/>
</dbReference>
<gene>
    <name evidence="1" type="ORF">AB675_3402</name>
</gene>
<evidence type="ECO:0000313" key="2">
    <source>
        <dbReference type="Proteomes" id="UP000038010"/>
    </source>
</evidence>
<proteinExistence type="predicted"/>
<keyword evidence="2" id="KW-1185">Reference proteome</keyword>
<comment type="caution">
    <text evidence="1">The sequence shown here is derived from an EMBL/GenBank/DDBJ whole genome shotgun (WGS) entry which is preliminary data.</text>
</comment>
<organism evidence="1 2">
    <name type="scientific">Cyphellophora attinorum</name>
    <dbReference type="NCBI Taxonomy" id="1664694"/>
    <lineage>
        <taxon>Eukaryota</taxon>
        <taxon>Fungi</taxon>
        <taxon>Dikarya</taxon>
        <taxon>Ascomycota</taxon>
        <taxon>Pezizomycotina</taxon>
        <taxon>Eurotiomycetes</taxon>
        <taxon>Chaetothyriomycetidae</taxon>
        <taxon>Chaetothyriales</taxon>
        <taxon>Cyphellophoraceae</taxon>
        <taxon>Cyphellophora</taxon>
    </lineage>
</organism>
<accession>A0A0N1HT65</accession>
<dbReference type="AlphaFoldDB" id="A0A0N1HT65"/>
<reference evidence="1 2" key="1">
    <citation type="submission" date="2015-06" db="EMBL/GenBank/DDBJ databases">
        <title>Draft genome of the ant-associated black yeast Phialophora attae CBS 131958.</title>
        <authorList>
            <person name="Moreno L.F."/>
            <person name="Stielow B.J."/>
            <person name="de Hoog S."/>
            <person name="Vicente V.A."/>
            <person name="Weiss V.A."/>
            <person name="de Vries M."/>
            <person name="Cruz L.M."/>
            <person name="Souza E.M."/>
        </authorList>
    </citation>
    <scope>NUCLEOTIDE SEQUENCE [LARGE SCALE GENOMIC DNA]</scope>
    <source>
        <strain evidence="1 2">CBS 131958</strain>
    </source>
</reference>
<name>A0A0N1HT65_9EURO</name>
<dbReference type="VEuPathDB" id="FungiDB:AB675_3402"/>
<protein>
    <submittedName>
        <fullName evidence="1">Uncharacterized protein</fullName>
    </submittedName>
</protein>
<dbReference type="OrthoDB" id="4837859at2759"/>
<sequence>MAATSLTLSQLFQSTDISLLFADAIENENGNCAVNVERLRAFLQEILTLGQLWKKWNPYRDTEWSKHNTNLSASPVRPFVDDDDDPHFLEALDVFRGEPKVFLAKLIARIDVVAGSGLRDVFMSLLSSQVENETAIHFKQKAYRYDIRLELDSQTQQLLYLFRDNRDAADHFTIFAHHLPIDAVHAIEQSVRQVKNLSHSWRALSHRLANFAEAAGIPNLPFNPFEIFEALRNFTYQPLSNGREAELVAKIEVLKGLLADKDAELQKQTRIITNLGYRNLLENLPERQFGSRKTSTDLWKDFWTQAINDCRAAGANAKPGHPLEGLLSKFPKSGQLIRSGQDLYPRLSTNIHHSSGWYAIDLNQWDTMEGAILQALTPMYYVEGQSTLVERRSNHPNQELQSKSVKRHASSAMGWLGDKYIAFKNHKNGRNPDGSSKISEADLIKYTGHDQASLDKWAANTPGVAGNQTAGAITAGGNSGLYSGGYTSFDAHHVADGKKR</sequence>